<gene>
    <name evidence="12" type="ORF">IAC57_04870</name>
</gene>
<evidence type="ECO:0000256" key="8">
    <source>
        <dbReference type="ARBA" id="ARBA00023125"/>
    </source>
</evidence>
<name>A0A9D1MG32_9FIRM</name>
<keyword evidence="9" id="KW-0234">DNA repair</keyword>
<dbReference type="PANTHER" id="PTHR30591:SF1">
    <property type="entry name" value="RECBCD ENZYME SUBUNIT RECC"/>
    <property type="match status" value="1"/>
</dbReference>
<keyword evidence="4" id="KW-0378">Hydrolase</keyword>
<feature type="compositionally biased region" description="Basic and acidic residues" evidence="10">
    <location>
        <begin position="1042"/>
        <end position="1053"/>
    </location>
</feature>
<dbReference type="GO" id="GO:0006310">
    <property type="term" value="P:DNA recombination"/>
    <property type="evidence" value="ECO:0007669"/>
    <property type="project" value="TreeGrafter"/>
</dbReference>
<dbReference type="EMBL" id="DVMZ01000132">
    <property type="protein sequence ID" value="HIU59418.1"/>
    <property type="molecule type" value="Genomic_DNA"/>
</dbReference>
<organism evidence="12 13">
    <name type="scientific">Candidatus Scatosoma pullistercoris</name>
    <dbReference type="NCBI Taxonomy" id="2840934"/>
    <lineage>
        <taxon>Bacteria</taxon>
        <taxon>Bacillati</taxon>
        <taxon>Bacillota</taxon>
        <taxon>Clostridia</taxon>
        <taxon>Candidatus Scatosoma</taxon>
    </lineage>
</organism>
<evidence type="ECO:0000256" key="3">
    <source>
        <dbReference type="ARBA" id="ARBA00022763"/>
    </source>
</evidence>
<reference evidence="12" key="1">
    <citation type="submission" date="2020-10" db="EMBL/GenBank/DDBJ databases">
        <authorList>
            <person name="Gilroy R."/>
        </authorList>
    </citation>
    <scope>NUCLEOTIDE SEQUENCE</scope>
    <source>
        <strain evidence="12">11687</strain>
    </source>
</reference>
<reference evidence="12" key="2">
    <citation type="journal article" date="2021" name="PeerJ">
        <title>Extensive microbial diversity within the chicken gut microbiome revealed by metagenomics and culture.</title>
        <authorList>
            <person name="Gilroy R."/>
            <person name="Ravi A."/>
            <person name="Getino M."/>
            <person name="Pursley I."/>
            <person name="Horton D.L."/>
            <person name="Alikhan N.F."/>
            <person name="Baker D."/>
            <person name="Gharbi K."/>
            <person name="Hall N."/>
            <person name="Watson M."/>
            <person name="Adriaenssens E.M."/>
            <person name="Foster-Nyarko E."/>
            <person name="Jarju S."/>
            <person name="Secka A."/>
            <person name="Antonio M."/>
            <person name="Oren A."/>
            <person name="Chaudhuri R.R."/>
            <person name="La Ragione R."/>
            <person name="Hildebrand F."/>
            <person name="Pallen M.J."/>
        </authorList>
    </citation>
    <scope>NUCLEOTIDE SEQUENCE</scope>
    <source>
        <strain evidence="12">11687</strain>
    </source>
</reference>
<evidence type="ECO:0000256" key="4">
    <source>
        <dbReference type="ARBA" id="ARBA00022801"/>
    </source>
</evidence>
<dbReference type="Proteomes" id="UP000824081">
    <property type="component" value="Unassembled WGS sequence"/>
</dbReference>
<keyword evidence="1" id="KW-0540">Nuclease</keyword>
<dbReference type="Gene3D" id="3.90.320.10">
    <property type="match status" value="1"/>
</dbReference>
<dbReference type="Gene3D" id="3.40.50.300">
    <property type="entry name" value="P-loop containing nucleotide triphosphate hydrolases"/>
    <property type="match status" value="3"/>
</dbReference>
<dbReference type="InterPro" id="IPR011335">
    <property type="entry name" value="Restrct_endonuc-II-like"/>
</dbReference>
<proteinExistence type="predicted"/>
<evidence type="ECO:0000256" key="1">
    <source>
        <dbReference type="ARBA" id="ARBA00022722"/>
    </source>
</evidence>
<keyword evidence="5" id="KW-0347">Helicase</keyword>
<evidence type="ECO:0000256" key="5">
    <source>
        <dbReference type="ARBA" id="ARBA00022806"/>
    </source>
</evidence>
<accession>A0A9D1MG32</accession>
<keyword evidence="2" id="KW-0547">Nucleotide-binding</keyword>
<evidence type="ECO:0000259" key="11">
    <source>
        <dbReference type="PROSITE" id="PS51217"/>
    </source>
</evidence>
<dbReference type="InterPro" id="IPR049035">
    <property type="entry name" value="ADDB_N"/>
</dbReference>
<evidence type="ECO:0000256" key="10">
    <source>
        <dbReference type="SAM" id="MobiDB-lite"/>
    </source>
</evidence>
<dbReference type="SUPFAM" id="SSF52540">
    <property type="entry name" value="P-loop containing nucleoside triphosphate hydrolases"/>
    <property type="match status" value="1"/>
</dbReference>
<evidence type="ECO:0000313" key="12">
    <source>
        <dbReference type="EMBL" id="HIU59418.1"/>
    </source>
</evidence>
<dbReference type="GO" id="GO:0005524">
    <property type="term" value="F:ATP binding"/>
    <property type="evidence" value="ECO:0007669"/>
    <property type="project" value="UniProtKB-KW"/>
</dbReference>
<protein>
    <submittedName>
        <fullName evidence="12">PD-(D/E)XK nuclease family protein</fullName>
    </submittedName>
</protein>
<dbReference type="GO" id="GO:0004386">
    <property type="term" value="F:helicase activity"/>
    <property type="evidence" value="ECO:0007669"/>
    <property type="project" value="UniProtKB-KW"/>
</dbReference>
<evidence type="ECO:0000256" key="7">
    <source>
        <dbReference type="ARBA" id="ARBA00022840"/>
    </source>
</evidence>
<dbReference type="GO" id="GO:0003677">
    <property type="term" value="F:DNA binding"/>
    <property type="evidence" value="ECO:0007669"/>
    <property type="project" value="UniProtKB-KW"/>
</dbReference>
<feature type="region of interest" description="Disordered" evidence="10">
    <location>
        <begin position="1029"/>
        <end position="1053"/>
    </location>
</feature>
<evidence type="ECO:0000313" key="13">
    <source>
        <dbReference type="Proteomes" id="UP000824081"/>
    </source>
</evidence>
<dbReference type="PROSITE" id="PS51217">
    <property type="entry name" value="UVRD_HELICASE_CTER"/>
    <property type="match status" value="1"/>
</dbReference>
<feature type="domain" description="UvrD-like helicase C-terminal" evidence="11">
    <location>
        <begin position="249"/>
        <end position="522"/>
    </location>
</feature>
<dbReference type="SUPFAM" id="SSF52980">
    <property type="entry name" value="Restriction endonuclease-like"/>
    <property type="match status" value="1"/>
</dbReference>
<keyword evidence="8" id="KW-0238">DNA-binding</keyword>
<dbReference type="InterPro" id="IPR011604">
    <property type="entry name" value="PDDEXK-like_dom_sf"/>
</dbReference>
<dbReference type="AlphaFoldDB" id="A0A9D1MG32"/>
<dbReference type="InterPro" id="IPR027417">
    <property type="entry name" value="P-loop_NTPase"/>
</dbReference>
<keyword evidence="6" id="KW-0269">Exonuclease</keyword>
<dbReference type="Pfam" id="PF12705">
    <property type="entry name" value="PDDEXK_1"/>
    <property type="match status" value="1"/>
</dbReference>
<dbReference type="InterPro" id="IPR038726">
    <property type="entry name" value="PDDEXK_AddAB-type"/>
</dbReference>
<keyword evidence="7" id="KW-0067">ATP-binding</keyword>
<dbReference type="InterPro" id="IPR014017">
    <property type="entry name" value="DNA_helicase_UvrD-like_C"/>
</dbReference>
<dbReference type="Pfam" id="PF21445">
    <property type="entry name" value="ADDB_N"/>
    <property type="match status" value="1"/>
</dbReference>
<evidence type="ECO:0000256" key="2">
    <source>
        <dbReference type="ARBA" id="ARBA00022741"/>
    </source>
</evidence>
<sequence>MTTVLNAYTLSECMEIMAEYAAAYEKTGGRNLIFCEDRLTLIAEKALVRKTGGTFFSSVTTFARFLKTDRRILSKQGSVMAVGGIMAALQRKKQLRCFTSAAGIANEAKSVYETIAQMAASEITEDTLRESLELLPEELLKDKLSDLAAVYGEYLSFLRENGFVDESRYLSLLPDRIRSDKALKGVNIFFLCYNSLTAQAAEAVRAAAETAANTIGIFCAGKEAIYTNRAMHTFLRAAETCGKAQVRNLGLPLGGEAEILRSGLFEPEKLTGNRTKTEAVHLFEAKDKSGEAEYIAAGIRKLLASGLRYRDIAVLVPDLSAYSLPVKKAFDEYGIPFFRDEKKSLKRHPLGRFLLSCFEVVREGFSPSSVQALASNIFFGESDEYRNYLLKFANYRGGAKREIRSGDLVSGYDREALVACRERLLSATKEIARKGQGSDYCRAVRKILADFDAESKLSELEGRVGDVVLKSYLSQISGALERVLSEAELLTAEREMTAAEFEAILSDGLDATDISLIPLKADAVFVGDIADSRIEKVRVLFAAGMTDEVPRTADDTALVSDREIERLAEVKTMLEPTIAEVNLRSRENVCLNLCTFTDALYLSYPLAADGSEPALSEIFRYVDGLFCDRKGLKLQAEKSLPEEDFCYRCSALLPAIRELLLKKGAFERHKEDTRREYSSLYAALERLSVREKDDYMEKCEGQVRIDCGDQLFFREGRISPTLLESYFGCPFCNFGTNGLKLKEREETVVMATDSGNFVHELLQTTAGKLGAFSSEEEARVYARETGSEILKKPLYAAQSDTASGNYSSRSLLREGVEVAAAVYRQIRGSQFRVEETEKSVHTPFFRGKIDRVDGTDRYIRIIDYKTGTIDDAPVSYYTGRRLQLELYMSAVRGERVPAGVFYFPASLSYSAEEEGKFRMRGFLNGDADALLAGDKTLTADKKSEFFDARLGDNSRLEKVMDEETFGYFLDYAIYEAEQGARELKGGFIAPSPYKGQCAYCRYGGMCGFNYDLAQERVEERITPRAIAEIARRKKEGTEAGEASDKERTEESDE</sequence>
<dbReference type="GO" id="GO:0004527">
    <property type="term" value="F:exonuclease activity"/>
    <property type="evidence" value="ECO:0007669"/>
    <property type="project" value="UniProtKB-KW"/>
</dbReference>
<dbReference type="GO" id="GO:0006281">
    <property type="term" value="P:DNA repair"/>
    <property type="evidence" value="ECO:0007669"/>
    <property type="project" value="UniProtKB-KW"/>
</dbReference>
<dbReference type="PANTHER" id="PTHR30591">
    <property type="entry name" value="RECBCD ENZYME SUBUNIT RECC"/>
    <property type="match status" value="1"/>
</dbReference>
<comment type="caution">
    <text evidence="12">The sequence shown here is derived from an EMBL/GenBank/DDBJ whole genome shotgun (WGS) entry which is preliminary data.</text>
</comment>
<keyword evidence="3" id="KW-0227">DNA damage</keyword>
<evidence type="ECO:0000256" key="9">
    <source>
        <dbReference type="ARBA" id="ARBA00023204"/>
    </source>
</evidence>
<evidence type="ECO:0000256" key="6">
    <source>
        <dbReference type="ARBA" id="ARBA00022839"/>
    </source>
</evidence>